<feature type="region of interest" description="Disordered" evidence="1">
    <location>
        <begin position="392"/>
        <end position="425"/>
    </location>
</feature>
<dbReference type="InterPro" id="IPR051927">
    <property type="entry name" value="Zn_Chap_cDPG_Synth"/>
</dbReference>
<name>A0A848DP71_9PSEU</name>
<proteinExistence type="predicted"/>
<dbReference type="InterPro" id="IPR003495">
    <property type="entry name" value="CobW/HypB/UreG_nucleotide-bd"/>
</dbReference>
<evidence type="ECO:0000313" key="4">
    <source>
        <dbReference type="Proteomes" id="UP000586918"/>
    </source>
</evidence>
<dbReference type="Proteomes" id="UP000586918">
    <property type="component" value="Unassembled WGS sequence"/>
</dbReference>
<protein>
    <submittedName>
        <fullName evidence="3">Cobalamin biosynthesis protein CobW</fullName>
    </submittedName>
</protein>
<dbReference type="Gene3D" id="3.40.50.300">
    <property type="entry name" value="P-loop containing nucleotide triphosphate hydrolases"/>
    <property type="match status" value="1"/>
</dbReference>
<evidence type="ECO:0000256" key="1">
    <source>
        <dbReference type="SAM" id="MobiDB-lite"/>
    </source>
</evidence>
<dbReference type="EMBL" id="JAAXKZ010000104">
    <property type="protein sequence ID" value="NMH94313.1"/>
    <property type="molecule type" value="Genomic_DNA"/>
</dbReference>
<feature type="domain" description="CobW C-terminal" evidence="2">
    <location>
        <begin position="252"/>
        <end position="368"/>
    </location>
</feature>
<dbReference type="SUPFAM" id="SSF90002">
    <property type="entry name" value="Hypothetical protein YjiA, C-terminal domain"/>
    <property type="match status" value="1"/>
</dbReference>
<dbReference type="NCBIfam" id="NF047431">
    <property type="entry name" value="hiber_recruit"/>
    <property type="match status" value="1"/>
</dbReference>
<dbReference type="SMART" id="SM00833">
    <property type="entry name" value="CobW_C"/>
    <property type="match status" value="1"/>
</dbReference>
<dbReference type="InterPro" id="IPR027417">
    <property type="entry name" value="P-loop_NTPase"/>
</dbReference>
<dbReference type="Pfam" id="PF07683">
    <property type="entry name" value="CobW_C"/>
    <property type="match status" value="1"/>
</dbReference>
<dbReference type="InterPro" id="IPR011629">
    <property type="entry name" value="CobW-like_C"/>
</dbReference>
<evidence type="ECO:0000313" key="3">
    <source>
        <dbReference type="EMBL" id="NMH94313.1"/>
    </source>
</evidence>
<dbReference type="RefSeq" id="WP_169414999.1">
    <property type="nucleotide sequence ID" value="NZ_JAAXKZ010000104.1"/>
</dbReference>
<dbReference type="Pfam" id="PF02492">
    <property type="entry name" value="cobW"/>
    <property type="match status" value="1"/>
</dbReference>
<reference evidence="3 4" key="1">
    <citation type="submission" date="2020-04" db="EMBL/GenBank/DDBJ databases">
        <authorList>
            <person name="Klaysubun C."/>
            <person name="Duangmal K."/>
            <person name="Lipun K."/>
        </authorList>
    </citation>
    <scope>NUCLEOTIDE SEQUENCE [LARGE SCALE GENOMIC DNA]</scope>
    <source>
        <strain evidence="3 4">DSM 45300</strain>
    </source>
</reference>
<organism evidence="3 4">
    <name type="scientific">Pseudonocardia bannensis</name>
    <dbReference type="NCBI Taxonomy" id="630973"/>
    <lineage>
        <taxon>Bacteria</taxon>
        <taxon>Bacillati</taxon>
        <taxon>Actinomycetota</taxon>
        <taxon>Actinomycetes</taxon>
        <taxon>Pseudonocardiales</taxon>
        <taxon>Pseudonocardiaceae</taxon>
        <taxon>Pseudonocardia</taxon>
    </lineage>
</organism>
<gene>
    <name evidence="3" type="ORF">HF519_22585</name>
</gene>
<sequence>MPGEPDPTGRRTELLVLTGLAPDVEEVIGRIRAVDPGVVVLHHDLTDITRGVVHRRLRDAGSDTTTVLELAHGCASCTLREDLLPTLRGLAETAERVVLHLDPALEPEQVCWALGNVLVEDTRIVDVVDLRGVITTVDAGSWLADATGDETLGERGLAELPDDERTVAQVAVGQAEFADLVVYTGGADGWDLARTDAVMTRLAPAALRLRLSELDERVLLTGLSDEAPRGRPDDLYGPLLRGRPPLDSDCGVRMLVFAERRPFHPERLCEAMDVLLDGVVRSRGRIWLATRPDAVLWLESAGGGLQIGHVGEWLAAQDRDAWDAASPERRAMAALGWDPRFGDRAQDLVVIAHEGDPDTIEATLREALLTDAELAAGEDAWRVLPDPFGWWHPDPCDGDDGDTNDASGTAGGPVPADHTPRREDD</sequence>
<dbReference type="PANTHER" id="PTHR43603">
    <property type="entry name" value="COBW DOMAIN-CONTAINING PROTEIN DDB_G0274527"/>
    <property type="match status" value="1"/>
</dbReference>
<keyword evidence="4" id="KW-1185">Reference proteome</keyword>
<comment type="caution">
    <text evidence="3">The sequence shown here is derived from an EMBL/GenBank/DDBJ whole genome shotgun (WGS) entry which is preliminary data.</text>
</comment>
<dbReference type="AlphaFoldDB" id="A0A848DP71"/>
<evidence type="ECO:0000259" key="2">
    <source>
        <dbReference type="SMART" id="SM00833"/>
    </source>
</evidence>
<dbReference type="PANTHER" id="PTHR43603:SF1">
    <property type="entry name" value="ZINC-REGULATED GTPASE METALLOPROTEIN ACTIVATOR 1"/>
    <property type="match status" value="1"/>
</dbReference>
<accession>A0A848DP71</accession>